<feature type="region of interest" description="Disordered" evidence="7">
    <location>
        <begin position="225"/>
        <end position="249"/>
    </location>
</feature>
<evidence type="ECO:0000256" key="8">
    <source>
        <dbReference type="SAM" id="Phobius"/>
    </source>
</evidence>
<dbReference type="RefSeq" id="XP_064769615.1">
    <property type="nucleotide sequence ID" value="XM_064910198.1"/>
</dbReference>
<feature type="non-terminal residue" evidence="10">
    <location>
        <position position="485"/>
    </location>
</feature>
<evidence type="ECO:0000256" key="1">
    <source>
        <dbReference type="ARBA" id="ARBA00004141"/>
    </source>
</evidence>
<organism evidence="10 11">
    <name type="scientific">Myxozyma melibiosi</name>
    <dbReference type="NCBI Taxonomy" id="54550"/>
    <lineage>
        <taxon>Eukaryota</taxon>
        <taxon>Fungi</taxon>
        <taxon>Dikarya</taxon>
        <taxon>Ascomycota</taxon>
        <taxon>Saccharomycotina</taxon>
        <taxon>Lipomycetes</taxon>
        <taxon>Lipomycetales</taxon>
        <taxon>Lipomycetaceae</taxon>
        <taxon>Myxozyma</taxon>
    </lineage>
</organism>
<dbReference type="PROSITE" id="PS50850">
    <property type="entry name" value="MFS"/>
    <property type="match status" value="1"/>
</dbReference>
<keyword evidence="4 8" id="KW-1133">Transmembrane helix</keyword>
<keyword evidence="3 8" id="KW-0812">Transmembrane</keyword>
<dbReference type="GeneID" id="90035710"/>
<feature type="transmembrane region" description="Helical" evidence="8">
    <location>
        <begin position="60"/>
        <end position="78"/>
    </location>
</feature>
<evidence type="ECO:0000313" key="11">
    <source>
        <dbReference type="Proteomes" id="UP001498771"/>
    </source>
</evidence>
<accession>A0ABR1FA00</accession>
<feature type="transmembrane region" description="Helical" evidence="8">
    <location>
        <begin position="364"/>
        <end position="383"/>
    </location>
</feature>
<evidence type="ECO:0000259" key="9">
    <source>
        <dbReference type="PROSITE" id="PS50850"/>
    </source>
</evidence>
<evidence type="ECO:0000256" key="4">
    <source>
        <dbReference type="ARBA" id="ARBA00022989"/>
    </source>
</evidence>
<protein>
    <submittedName>
        <fullName evidence="10">MFS transporter</fullName>
    </submittedName>
</protein>
<comment type="similarity">
    <text evidence="6">Belongs to the major facilitator superfamily. CAR1 family.</text>
</comment>
<feature type="transmembrane region" description="Helical" evidence="8">
    <location>
        <begin position="395"/>
        <end position="418"/>
    </location>
</feature>
<dbReference type="Proteomes" id="UP001498771">
    <property type="component" value="Unassembled WGS sequence"/>
</dbReference>
<feature type="transmembrane region" description="Helical" evidence="8">
    <location>
        <begin position="144"/>
        <end position="165"/>
    </location>
</feature>
<dbReference type="InterPro" id="IPR020846">
    <property type="entry name" value="MFS_dom"/>
</dbReference>
<evidence type="ECO:0000313" key="10">
    <source>
        <dbReference type="EMBL" id="KAK7206582.1"/>
    </source>
</evidence>
<comment type="caution">
    <text evidence="10">The sequence shown here is derived from an EMBL/GenBank/DDBJ whole genome shotgun (WGS) entry which is preliminary data.</text>
</comment>
<dbReference type="Pfam" id="PF07690">
    <property type="entry name" value="MFS_1"/>
    <property type="match status" value="1"/>
</dbReference>
<dbReference type="Gene3D" id="1.20.1720.10">
    <property type="entry name" value="Multidrug resistance protein D"/>
    <property type="match status" value="1"/>
</dbReference>
<name>A0ABR1FA00_9ASCO</name>
<keyword evidence="2" id="KW-0813">Transport</keyword>
<reference evidence="10 11" key="1">
    <citation type="submission" date="2024-03" db="EMBL/GenBank/DDBJ databases">
        <title>Genome-scale model development and genomic sequencing of the oleaginous clade Lipomyces.</title>
        <authorList>
            <consortium name="Lawrence Berkeley National Laboratory"/>
            <person name="Czajka J.J."/>
            <person name="Han Y."/>
            <person name="Kim J."/>
            <person name="Mondo S.J."/>
            <person name="Hofstad B.A."/>
            <person name="Robles A."/>
            <person name="Haridas S."/>
            <person name="Riley R."/>
            <person name="LaButti K."/>
            <person name="Pangilinan J."/>
            <person name="Andreopoulos W."/>
            <person name="Lipzen A."/>
            <person name="Yan J."/>
            <person name="Wang M."/>
            <person name="Ng V."/>
            <person name="Grigoriev I.V."/>
            <person name="Spatafora J.W."/>
            <person name="Magnuson J.K."/>
            <person name="Baker S.E."/>
            <person name="Pomraning K.R."/>
        </authorList>
    </citation>
    <scope>NUCLEOTIDE SEQUENCE [LARGE SCALE GENOMIC DNA]</scope>
    <source>
        <strain evidence="10 11">Phaff 52-87</strain>
    </source>
</reference>
<feature type="domain" description="Major facilitator superfamily (MFS) profile" evidence="9">
    <location>
        <begin position="20"/>
        <end position="479"/>
    </location>
</feature>
<dbReference type="EMBL" id="JBBJBU010000002">
    <property type="protein sequence ID" value="KAK7206582.1"/>
    <property type="molecule type" value="Genomic_DNA"/>
</dbReference>
<feature type="transmembrane region" description="Helical" evidence="8">
    <location>
        <begin position="177"/>
        <end position="195"/>
    </location>
</feature>
<dbReference type="InterPro" id="IPR036259">
    <property type="entry name" value="MFS_trans_sf"/>
</dbReference>
<evidence type="ECO:0000256" key="2">
    <source>
        <dbReference type="ARBA" id="ARBA00022448"/>
    </source>
</evidence>
<feature type="transmembrane region" description="Helical" evidence="8">
    <location>
        <begin position="85"/>
        <end position="103"/>
    </location>
</feature>
<feature type="transmembrane region" description="Helical" evidence="8">
    <location>
        <begin position="115"/>
        <end position="137"/>
    </location>
</feature>
<dbReference type="Gene3D" id="1.20.1250.20">
    <property type="entry name" value="MFS general substrate transporter like domains"/>
    <property type="match status" value="1"/>
</dbReference>
<dbReference type="InterPro" id="IPR011701">
    <property type="entry name" value="MFS"/>
</dbReference>
<evidence type="ECO:0000256" key="3">
    <source>
        <dbReference type="ARBA" id="ARBA00022692"/>
    </source>
</evidence>
<dbReference type="PANTHER" id="PTHR23502">
    <property type="entry name" value="MAJOR FACILITATOR SUPERFAMILY"/>
    <property type="match status" value="1"/>
</dbReference>
<dbReference type="PANTHER" id="PTHR23502:SF51">
    <property type="entry name" value="QUINIDINE RESISTANCE PROTEIN 1-RELATED"/>
    <property type="match status" value="1"/>
</dbReference>
<feature type="transmembrane region" description="Helical" evidence="8">
    <location>
        <begin position="455"/>
        <end position="476"/>
    </location>
</feature>
<proteinExistence type="inferred from homology"/>
<evidence type="ECO:0000256" key="6">
    <source>
        <dbReference type="ARBA" id="ARBA00038347"/>
    </source>
</evidence>
<evidence type="ECO:0000256" key="5">
    <source>
        <dbReference type="ARBA" id="ARBA00023136"/>
    </source>
</evidence>
<evidence type="ECO:0000256" key="7">
    <source>
        <dbReference type="SAM" id="MobiDB-lite"/>
    </source>
</evidence>
<keyword evidence="5 8" id="KW-0472">Membrane</keyword>
<dbReference type="SUPFAM" id="SSF103473">
    <property type="entry name" value="MFS general substrate transporter"/>
    <property type="match status" value="1"/>
</dbReference>
<feature type="non-terminal residue" evidence="10">
    <location>
        <position position="1"/>
    </location>
</feature>
<feature type="transmembrane region" description="Helical" evidence="8">
    <location>
        <begin position="270"/>
        <end position="292"/>
    </location>
</feature>
<sequence>TTASSAVPYSVFSKSMKRALCATATCSALFSPLATSIYFPSITTIANDLHVSVERINLTVTTYMIFQGLAPSFWGSLADALGRRPVYILTFLVFVAANLGLALQGSYAGLLVLRMIQSTGSSATVAIGAGTIGDIVVPSERGSYMGIFSGGVMVAPAIAPVLGGLLSESNDSWKAQFWFLFAAGAVLVSVLFLWLPETGRMIVGNGSIPATGWNQSLLQKLSRRKQKKQQQQQQQHQQQEECGEIAQKGKRKKRMGNPLRCLIIIMEKDIAVVLLGHALVYTGYYCITVAFSSQLKTIYGLSSLKIGLCFLPYGVGSSIGSIASGRLLDQEFKRFAAKAGYGADGGRSVRQNPDFPIERARLRIAFPMILTSAALTVVYGWTFRKSISYAAPLTLLFFNGLSIVGFFTCVQVLLVDLYPQESASVTASNNLVRCLMGAAGSALVDIVVGKIGMGWTFMIVAGMDLLAIPILLWEYVKGGDWRRER</sequence>
<keyword evidence="11" id="KW-1185">Reference proteome</keyword>
<comment type="subcellular location">
    <subcellularLocation>
        <location evidence="1">Membrane</location>
        <topology evidence="1">Multi-pass membrane protein</topology>
    </subcellularLocation>
</comment>
<gene>
    <name evidence="10" type="ORF">BZA70DRAFT_223863</name>
</gene>